<sequence length="77" mass="8757">MGSGTIKNGSETSASQPGYLLPFYVVFRNQFCKFVFVIVCLSLISEAKMRQEGRQVLESSWKVLGKFSTENRIFLKE</sequence>
<reference evidence="3" key="1">
    <citation type="submission" date="2023-07" db="EMBL/GenBank/DDBJ databases">
        <title>Chryseobacterium sp. GMJ5 Genome sequencing and assembly.</title>
        <authorList>
            <person name="Jung Y."/>
        </authorList>
    </citation>
    <scope>NUCLEOTIDE SEQUENCE [LARGE SCALE GENOMIC DNA]</scope>
    <source>
        <strain evidence="3">GMJ5</strain>
    </source>
</reference>
<keyword evidence="3" id="KW-1185">Reference proteome</keyword>
<keyword evidence="1" id="KW-1133">Transmembrane helix</keyword>
<evidence type="ECO:0000256" key="1">
    <source>
        <dbReference type="SAM" id="Phobius"/>
    </source>
</evidence>
<organism evidence="2 3">
    <name type="scientific">Chryseobacterium gilvum</name>
    <dbReference type="NCBI Taxonomy" id="2976534"/>
    <lineage>
        <taxon>Bacteria</taxon>
        <taxon>Pseudomonadati</taxon>
        <taxon>Bacteroidota</taxon>
        <taxon>Flavobacteriia</taxon>
        <taxon>Flavobacteriales</taxon>
        <taxon>Weeksellaceae</taxon>
        <taxon>Chryseobacterium group</taxon>
        <taxon>Chryseobacterium</taxon>
    </lineage>
</organism>
<keyword evidence="1" id="KW-0812">Transmembrane</keyword>
<dbReference type="RefSeq" id="WP_262990542.1">
    <property type="nucleotide sequence ID" value="NZ_JAOTEN010000002.1"/>
</dbReference>
<proteinExistence type="predicted"/>
<evidence type="ECO:0000313" key="2">
    <source>
        <dbReference type="EMBL" id="MCU7614608.1"/>
    </source>
</evidence>
<name>A0ABT2VX83_9FLAO</name>
<comment type="caution">
    <text evidence="2">The sequence shown here is derived from an EMBL/GenBank/DDBJ whole genome shotgun (WGS) entry which is preliminary data.</text>
</comment>
<evidence type="ECO:0000313" key="3">
    <source>
        <dbReference type="Proteomes" id="UP001208114"/>
    </source>
</evidence>
<dbReference type="EMBL" id="JAOTEN010000002">
    <property type="protein sequence ID" value="MCU7614608.1"/>
    <property type="molecule type" value="Genomic_DNA"/>
</dbReference>
<gene>
    <name evidence="2" type="ORF">N0B16_09190</name>
</gene>
<protein>
    <submittedName>
        <fullName evidence="2">Uncharacterized protein</fullName>
    </submittedName>
</protein>
<dbReference type="Proteomes" id="UP001208114">
    <property type="component" value="Unassembled WGS sequence"/>
</dbReference>
<accession>A0ABT2VX83</accession>
<feature type="transmembrane region" description="Helical" evidence="1">
    <location>
        <begin position="20"/>
        <end position="44"/>
    </location>
</feature>
<keyword evidence="1" id="KW-0472">Membrane</keyword>